<organism evidence="1">
    <name type="scientific">viral metagenome</name>
    <dbReference type="NCBI Taxonomy" id="1070528"/>
    <lineage>
        <taxon>unclassified sequences</taxon>
        <taxon>metagenomes</taxon>
        <taxon>organismal metagenomes</taxon>
    </lineage>
</organism>
<dbReference type="GO" id="GO:0004672">
    <property type="term" value="F:protein kinase activity"/>
    <property type="evidence" value="ECO:0007669"/>
    <property type="project" value="InterPro"/>
</dbReference>
<proteinExistence type="predicted"/>
<dbReference type="SUPFAM" id="SSF56112">
    <property type="entry name" value="Protein kinase-like (PK-like)"/>
    <property type="match status" value="1"/>
</dbReference>
<dbReference type="InterPro" id="IPR008271">
    <property type="entry name" value="Ser/Thr_kinase_AS"/>
</dbReference>
<dbReference type="AlphaFoldDB" id="A0A6C0DFI3"/>
<accession>A0A6C0DFI3</accession>
<dbReference type="PROSITE" id="PS00108">
    <property type="entry name" value="PROTEIN_KINASE_ST"/>
    <property type="match status" value="1"/>
</dbReference>
<protein>
    <recommendedName>
        <fullName evidence="2">Protein kinase domain-containing protein</fullName>
    </recommendedName>
</protein>
<sequence length="477" mass="56312">MTTKKYRKKIKERKRINATRKKKYGGKVFETGGYGCLFNPPLKCKNINQPDGVYVTKLMKSKYAKREYDEILKFEKILKKIPNYDDYFLVKNFELCIPEKLTKEDLTNFNANCDALTDEGFDEKNINQKIDDLEGIQMPFGGIDIFDYVYKINFSNSKMIELNKTLIDFLKNGIIKMNELHVYHGDIKDSNVLVSKKGNSIRTRLIDWGLSKIYKDEENIPDAFVNRPFQYNLPFSCILLSRFFRQTCDEFLKTNPNPSQSELKDFIHSYLKTKRHFSKHLILIHRTIQVLFKNEFVDKHSGDSLDIKYAYEYISNYLFKILEKYIKNGKFHVMEYFKQVYLKNLDVWGFVSIYTYFIDYIKNKNIKYGIKHFKPQQLNIVNKVKDAYSLLLDSAEKPIDVNSLVEILNQLNPLFNESLREEFKPKQKSIFKLFDYISVKKMNHSEVIVEKKNKPNGVSSKKNITKKIGSNKMKNEI</sequence>
<dbReference type="Gene3D" id="1.10.510.10">
    <property type="entry name" value="Transferase(Phosphotransferase) domain 1"/>
    <property type="match status" value="1"/>
</dbReference>
<evidence type="ECO:0008006" key="2">
    <source>
        <dbReference type="Google" id="ProtNLM"/>
    </source>
</evidence>
<name>A0A6C0DFI3_9ZZZZ</name>
<reference evidence="1" key="1">
    <citation type="journal article" date="2020" name="Nature">
        <title>Giant virus diversity and host interactions through global metagenomics.</title>
        <authorList>
            <person name="Schulz F."/>
            <person name="Roux S."/>
            <person name="Paez-Espino D."/>
            <person name="Jungbluth S."/>
            <person name="Walsh D.A."/>
            <person name="Denef V.J."/>
            <person name="McMahon K.D."/>
            <person name="Konstantinidis K.T."/>
            <person name="Eloe-Fadrosh E.A."/>
            <person name="Kyrpides N.C."/>
            <person name="Woyke T."/>
        </authorList>
    </citation>
    <scope>NUCLEOTIDE SEQUENCE</scope>
    <source>
        <strain evidence="1">GVMAG-M-3300023174-144</strain>
    </source>
</reference>
<evidence type="ECO:0000313" key="1">
    <source>
        <dbReference type="EMBL" id="QHT15287.1"/>
    </source>
</evidence>
<dbReference type="InterPro" id="IPR011009">
    <property type="entry name" value="Kinase-like_dom_sf"/>
</dbReference>
<dbReference type="EMBL" id="MN739604">
    <property type="protein sequence ID" value="QHT15287.1"/>
    <property type="molecule type" value="Genomic_DNA"/>
</dbReference>